<evidence type="ECO:0000256" key="4">
    <source>
        <dbReference type="ARBA" id="ARBA00016608"/>
    </source>
</evidence>
<evidence type="ECO:0000256" key="16">
    <source>
        <dbReference type="ARBA" id="ARBA00023319"/>
    </source>
</evidence>
<protein>
    <recommendedName>
        <fullName evidence="4">Junctional adhesion molecule A</fullName>
    </recommendedName>
    <alternativeName>
        <fullName evidence="17">Junctional adhesion molecule 1</fullName>
    </alternativeName>
</protein>
<dbReference type="InterPro" id="IPR013783">
    <property type="entry name" value="Ig-like_fold"/>
</dbReference>
<evidence type="ECO:0000313" key="23">
    <source>
        <dbReference type="Ensembl" id="ENSGMOP00000046757.1"/>
    </source>
</evidence>
<dbReference type="GO" id="GO:0007155">
    <property type="term" value="P:cell adhesion"/>
    <property type="evidence" value="ECO:0007669"/>
    <property type="project" value="InterPro"/>
</dbReference>
<dbReference type="Pfam" id="PF07679">
    <property type="entry name" value="I-set"/>
    <property type="match status" value="1"/>
</dbReference>
<keyword evidence="10" id="KW-0677">Repeat</keyword>
<evidence type="ECO:0000256" key="3">
    <source>
        <dbReference type="ARBA" id="ARBA00008637"/>
    </source>
</evidence>
<keyword evidence="24" id="KW-1185">Reference proteome</keyword>
<proteinExistence type="inferred from homology"/>
<evidence type="ECO:0000256" key="15">
    <source>
        <dbReference type="ARBA" id="ARBA00023180"/>
    </source>
</evidence>
<reference evidence="23" key="1">
    <citation type="submission" date="2025-08" db="UniProtKB">
        <authorList>
            <consortium name="Ensembl"/>
        </authorList>
    </citation>
    <scope>IDENTIFICATION</scope>
</reference>
<comment type="subcellular location">
    <subcellularLocation>
        <location evidence="2">Cell junction</location>
        <location evidence="2">Tight junction</location>
    </subcellularLocation>
    <subcellularLocation>
        <location evidence="1">Cell membrane</location>
        <topology evidence="1">Single-pass type I membrane protein</topology>
    </subcellularLocation>
</comment>
<evidence type="ECO:0000256" key="6">
    <source>
        <dbReference type="ARBA" id="ARBA00022475"/>
    </source>
</evidence>
<evidence type="ECO:0000256" key="19">
    <source>
        <dbReference type="SAM" id="MobiDB-lite"/>
    </source>
</evidence>
<dbReference type="Pfam" id="PF13927">
    <property type="entry name" value="Ig_3"/>
    <property type="match status" value="1"/>
</dbReference>
<feature type="transmembrane region" description="Helical" evidence="20">
    <location>
        <begin position="229"/>
        <end position="251"/>
    </location>
</feature>
<dbReference type="InterPro" id="IPR042456">
    <property type="entry name" value="F11R"/>
</dbReference>
<evidence type="ECO:0000256" key="9">
    <source>
        <dbReference type="ARBA" id="ARBA00022729"/>
    </source>
</evidence>
<feature type="region of interest" description="Disordered" evidence="19">
    <location>
        <begin position="261"/>
        <end position="280"/>
    </location>
</feature>
<dbReference type="Gene3D" id="2.60.40.10">
    <property type="entry name" value="Immunoglobulins"/>
    <property type="match status" value="2"/>
</dbReference>
<keyword evidence="14" id="KW-1015">Disulfide bond</keyword>
<evidence type="ECO:0000256" key="18">
    <source>
        <dbReference type="ARBA" id="ARBA00046718"/>
    </source>
</evidence>
<evidence type="ECO:0000256" key="8">
    <source>
        <dbReference type="ARBA" id="ARBA00022692"/>
    </source>
</evidence>
<evidence type="ECO:0000256" key="14">
    <source>
        <dbReference type="ARBA" id="ARBA00023157"/>
    </source>
</evidence>
<feature type="signal peptide" evidence="21">
    <location>
        <begin position="1"/>
        <end position="18"/>
    </location>
</feature>
<dbReference type="GO" id="GO:0090559">
    <property type="term" value="P:regulation of membrane permeability"/>
    <property type="evidence" value="ECO:0007669"/>
    <property type="project" value="TreeGrafter"/>
</dbReference>
<keyword evidence="13 20" id="KW-0472">Membrane</keyword>
<keyword evidence="11" id="KW-0965">Cell junction</keyword>
<evidence type="ECO:0000313" key="24">
    <source>
        <dbReference type="Proteomes" id="UP000694546"/>
    </source>
</evidence>
<feature type="chain" id="PRO_5046456173" description="Junctional adhesion molecule A" evidence="21">
    <location>
        <begin position="19"/>
        <end position="308"/>
    </location>
</feature>
<evidence type="ECO:0000256" key="1">
    <source>
        <dbReference type="ARBA" id="ARBA00004251"/>
    </source>
</evidence>
<keyword evidence="5" id="KW-0796">Tight junction</keyword>
<dbReference type="AlphaFoldDB" id="A0A8C5BIU4"/>
<reference evidence="23" key="2">
    <citation type="submission" date="2025-09" db="UniProtKB">
        <authorList>
            <consortium name="Ensembl"/>
        </authorList>
    </citation>
    <scope>IDENTIFICATION</scope>
</reference>
<sequence length="308" mass="33471">MLVSVYLLAVLASTGVEGAFTVGTDSSNVRVRENEGADLTCKPSADFGSTPRVEWKFNVLNAQRFVVFDGKPTESYANRVELLNNGVRFNKVTRGDNGEYECEVSGNNNFGKVIVKLTVLVPVGAPVCNIPTSVTTDGKAILRCSDKVGSPPPNYKWYKGDTLLPEDPKKFPNFKNSTYRINPINGNLEFSPVTKADSGAYYCEAVNSAGPAKRCKAVRMEVEDVNTGGIVAAVIVSLLLVALLIGGLWYANKKGYLPTRSESKPKPSVIYQPPSSRGGEEEEDVSIHLCLLSVPFFHNPDDSILSFH</sequence>
<evidence type="ECO:0000256" key="13">
    <source>
        <dbReference type="ARBA" id="ARBA00023136"/>
    </source>
</evidence>
<dbReference type="GO" id="GO:0005923">
    <property type="term" value="C:bicellular tight junction"/>
    <property type="evidence" value="ECO:0007669"/>
    <property type="project" value="UniProtKB-SubCell"/>
</dbReference>
<keyword evidence="12 20" id="KW-1133">Transmembrane helix</keyword>
<evidence type="ECO:0000256" key="11">
    <source>
        <dbReference type="ARBA" id="ARBA00022949"/>
    </source>
</evidence>
<keyword evidence="9 21" id="KW-0732">Signal</keyword>
<dbReference type="Proteomes" id="UP000694546">
    <property type="component" value="Chromosome 7"/>
</dbReference>
<keyword evidence="16" id="KW-0393">Immunoglobulin domain</keyword>
<keyword evidence="8 20" id="KW-0812">Transmembrane</keyword>
<dbReference type="PANTHER" id="PTHR45113:SF1">
    <property type="entry name" value="JUNCTIONAL ADHESION MOLECULE A"/>
    <property type="match status" value="1"/>
</dbReference>
<dbReference type="InterPro" id="IPR013098">
    <property type="entry name" value="Ig_I-set"/>
</dbReference>
<keyword evidence="6" id="KW-1003">Cell membrane</keyword>
<keyword evidence="7" id="KW-0597">Phosphoprotein</keyword>
<evidence type="ECO:0000256" key="20">
    <source>
        <dbReference type="SAM" id="Phobius"/>
    </source>
</evidence>
<dbReference type="InterPro" id="IPR036179">
    <property type="entry name" value="Ig-like_dom_sf"/>
</dbReference>
<feature type="domain" description="Ig-like" evidence="22">
    <location>
        <begin position="18"/>
        <end position="118"/>
    </location>
</feature>
<name>A0A8C5BIU4_GADMO</name>
<organism evidence="23 24">
    <name type="scientific">Gadus morhua</name>
    <name type="common">Atlantic cod</name>
    <dbReference type="NCBI Taxonomy" id="8049"/>
    <lineage>
        <taxon>Eukaryota</taxon>
        <taxon>Metazoa</taxon>
        <taxon>Chordata</taxon>
        <taxon>Craniata</taxon>
        <taxon>Vertebrata</taxon>
        <taxon>Euteleostomi</taxon>
        <taxon>Actinopterygii</taxon>
        <taxon>Neopterygii</taxon>
        <taxon>Teleostei</taxon>
        <taxon>Neoteleostei</taxon>
        <taxon>Acanthomorphata</taxon>
        <taxon>Zeiogadaria</taxon>
        <taxon>Gadariae</taxon>
        <taxon>Gadiformes</taxon>
        <taxon>Gadoidei</taxon>
        <taxon>Gadidae</taxon>
        <taxon>Gadus</taxon>
    </lineage>
</organism>
<evidence type="ECO:0000256" key="10">
    <source>
        <dbReference type="ARBA" id="ARBA00022737"/>
    </source>
</evidence>
<comment type="similarity">
    <text evidence="3">Belongs to the immunoglobulin superfamily.</text>
</comment>
<feature type="domain" description="Ig-like" evidence="22">
    <location>
        <begin position="122"/>
        <end position="219"/>
    </location>
</feature>
<dbReference type="GO" id="GO:0050892">
    <property type="term" value="P:intestinal absorption"/>
    <property type="evidence" value="ECO:0007669"/>
    <property type="project" value="TreeGrafter"/>
</dbReference>
<dbReference type="Ensembl" id="ENSGMOT00000062080.1">
    <property type="protein sequence ID" value="ENSGMOP00000046757.1"/>
    <property type="gene ID" value="ENSGMOG00000005744.2"/>
</dbReference>
<evidence type="ECO:0000256" key="21">
    <source>
        <dbReference type="SAM" id="SignalP"/>
    </source>
</evidence>
<evidence type="ECO:0000259" key="22">
    <source>
        <dbReference type="PROSITE" id="PS50835"/>
    </source>
</evidence>
<comment type="subunit">
    <text evidence="18">Interacts with the ninth PDZ domain of MPDZ. Interacts with the first PDZ domain of PARD3. The association between PARD3 and PARD6B probably disrupts this interaction. Interacts with ITGAL (via I-domain). Interacts with CD151.</text>
</comment>
<dbReference type="InterPro" id="IPR003599">
    <property type="entry name" value="Ig_sub"/>
</dbReference>
<dbReference type="SMART" id="SM00409">
    <property type="entry name" value="IG"/>
    <property type="match status" value="2"/>
</dbReference>
<dbReference type="InterPro" id="IPR007110">
    <property type="entry name" value="Ig-like_dom"/>
</dbReference>
<dbReference type="SMART" id="SM00408">
    <property type="entry name" value="IGc2"/>
    <property type="match status" value="2"/>
</dbReference>
<evidence type="ECO:0000256" key="12">
    <source>
        <dbReference type="ARBA" id="ARBA00022989"/>
    </source>
</evidence>
<dbReference type="GO" id="GO:0005886">
    <property type="term" value="C:plasma membrane"/>
    <property type="evidence" value="ECO:0007669"/>
    <property type="project" value="UniProtKB-SubCell"/>
</dbReference>
<keyword evidence="15" id="KW-0325">Glycoprotein</keyword>
<dbReference type="GO" id="GO:0090557">
    <property type="term" value="P:establishment of endothelial intestinal barrier"/>
    <property type="evidence" value="ECO:0007669"/>
    <property type="project" value="TreeGrafter"/>
</dbReference>
<dbReference type="PROSITE" id="PS50835">
    <property type="entry name" value="IG_LIKE"/>
    <property type="match status" value="2"/>
</dbReference>
<evidence type="ECO:0000256" key="2">
    <source>
        <dbReference type="ARBA" id="ARBA00004435"/>
    </source>
</evidence>
<evidence type="ECO:0000256" key="17">
    <source>
        <dbReference type="ARBA" id="ARBA00030590"/>
    </source>
</evidence>
<dbReference type="OMA" id="VEWKFVH"/>
<accession>A0A8C5BIU4</accession>
<dbReference type="SUPFAM" id="SSF48726">
    <property type="entry name" value="Immunoglobulin"/>
    <property type="match status" value="2"/>
</dbReference>
<evidence type="ECO:0000256" key="7">
    <source>
        <dbReference type="ARBA" id="ARBA00022553"/>
    </source>
</evidence>
<dbReference type="GeneTree" id="ENSGT00940000159186"/>
<dbReference type="InterPro" id="IPR003598">
    <property type="entry name" value="Ig_sub2"/>
</dbReference>
<evidence type="ECO:0000256" key="5">
    <source>
        <dbReference type="ARBA" id="ARBA00022427"/>
    </source>
</evidence>
<dbReference type="PANTHER" id="PTHR45113">
    <property type="entry name" value="JUNCTIONAL ADHESION MOLECULE A"/>
    <property type="match status" value="1"/>
</dbReference>